<evidence type="ECO:0000313" key="3">
    <source>
        <dbReference type="EMBL" id="SFR74575.1"/>
    </source>
</evidence>
<dbReference type="OrthoDB" id="9804804at2"/>
<keyword evidence="1" id="KW-0812">Transmembrane</keyword>
<gene>
    <name evidence="3" type="ORF">SAMN05216203_2708</name>
</gene>
<dbReference type="InterPro" id="IPR021309">
    <property type="entry name" value="YgaP-like_TM"/>
</dbReference>
<dbReference type="EMBL" id="FOYW01000002">
    <property type="protein sequence ID" value="SFR74575.1"/>
    <property type="molecule type" value="Genomic_DNA"/>
</dbReference>
<dbReference type="Pfam" id="PF11127">
    <property type="entry name" value="YgaP-like_TM"/>
    <property type="match status" value="1"/>
</dbReference>
<dbReference type="RefSeq" id="WP_092014095.1">
    <property type="nucleotide sequence ID" value="NZ_FOYW01000002.1"/>
</dbReference>
<evidence type="ECO:0000313" key="4">
    <source>
        <dbReference type="Proteomes" id="UP000198644"/>
    </source>
</evidence>
<feature type="domain" description="Inner membrane protein YgaP-like transmembrane" evidence="2">
    <location>
        <begin position="1"/>
        <end position="61"/>
    </location>
</feature>
<dbReference type="STRING" id="650891.SAMN05216203_2708"/>
<sequence>MTKNMGTADRAIRAVIGLILLSLVFMGPQTPWGWIGLIPLVTAAIGLCPLYSLIGIRTCPAGRK</sequence>
<reference evidence="4" key="1">
    <citation type="submission" date="2016-10" db="EMBL/GenBank/DDBJ databases">
        <authorList>
            <person name="Varghese N."/>
            <person name="Submissions S."/>
        </authorList>
    </citation>
    <scope>NUCLEOTIDE SEQUENCE [LARGE SCALE GENOMIC DNA]</scope>
    <source>
        <strain evidence="4">CGMCC 1.9167</strain>
    </source>
</reference>
<keyword evidence="1" id="KW-1133">Transmembrane helix</keyword>
<proteinExistence type="predicted"/>
<keyword evidence="1" id="KW-0472">Membrane</keyword>
<protein>
    <recommendedName>
        <fullName evidence="2">Inner membrane protein YgaP-like transmembrane domain-containing protein</fullName>
    </recommendedName>
</protein>
<evidence type="ECO:0000256" key="1">
    <source>
        <dbReference type="SAM" id="Phobius"/>
    </source>
</evidence>
<dbReference type="AlphaFoldDB" id="A0A1I6J6J9"/>
<feature type="transmembrane region" description="Helical" evidence="1">
    <location>
        <begin position="12"/>
        <end position="28"/>
    </location>
</feature>
<organism evidence="3 4">
    <name type="scientific">Marinobacter daqiaonensis</name>
    <dbReference type="NCBI Taxonomy" id="650891"/>
    <lineage>
        <taxon>Bacteria</taxon>
        <taxon>Pseudomonadati</taxon>
        <taxon>Pseudomonadota</taxon>
        <taxon>Gammaproteobacteria</taxon>
        <taxon>Pseudomonadales</taxon>
        <taxon>Marinobacteraceae</taxon>
        <taxon>Marinobacter</taxon>
    </lineage>
</organism>
<feature type="transmembrane region" description="Helical" evidence="1">
    <location>
        <begin position="34"/>
        <end position="54"/>
    </location>
</feature>
<dbReference type="Proteomes" id="UP000198644">
    <property type="component" value="Unassembled WGS sequence"/>
</dbReference>
<evidence type="ECO:0000259" key="2">
    <source>
        <dbReference type="Pfam" id="PF11127"/>
    </source>
</evidence>
<accession>A0A1I6J6J9</accession>
<keyword evidence="4" id="KW-1185">Reference proteome</keyword>
<name>A0A1I6J6J9_9GAMM</name>